<dbReference type="AlphaFoldDB" id="T1CEY3"/>
<reference evidence="2" key="1">
    <citation type="submission" date="2013-08" db="EMBL/GenBank/DDBJ databases">
        <authorList>
            <person name="Mendez C."/>
            <person name="Richter M."/>
            <person name="Ferrer M."/>
            <person name="Sanchez J."/>
        </authorList>
    </citation>
    <scope>NUCLEOTIDE SEQUENCE</scope>
</reference>
<dbReference type="GO" id="GO:0006260">
    <property type="term" value="P:DNA replication"/>
    <property type="evidence" value="ECO:0007669"/>
    <property type="project" value="TreeGrafter"/>
</dbReference>
<name>T1CEY3_9ZZZZ</name>
<dbReference type="EMBL" id="AUZX01000127">
    <property type="protein sequence ID" value="EQD81122.1"/>
    <property type="molecule type" value="Genomic_DNA"/>
</dbReference>
<evidence type="ECO:0000259" key="1">
    <source>
        <dbReference type="Pfam" id="PF01695"/>
    </source>
</evidence>
<dbReference type="InterPro" id="IPR002611">
    <property type="entry name" value="IstB_ATP-bd"/>
</dbReference>
<reference evidence="2" key="2">
    <citation type="journal article" date="2014" name="ISME J.">
        <title>Microbial stratification in low pH oxic and suboxic macroscopic growths along an acid mine drainage.</title>
        <authorList>
            <person name="Mendez-Garcia C."/>
            <person name="Mesa V."/>
            <person name="Sprenger R.R."/>
            <person name="Richter M."/>
            <person name="Diez M.S."/>
            <person name="Solano J."/>
            <person name="Bargiela R."/>
            <person name="Golyshina O.V."/>
            <person name="Manteca A."/>
            <person name="Ramos J.L."/>
            <person name="Gallego J.R."/>
            <person name="Llorente I."/>
            <person name="Martins Dos Santos V.A."/>
            <person name="Jensen O.N."/>
            <person name="Pelaez A.I."/>
            <person name="Sanchez J."/>
            <person name="Ferrer M."/>
        </authorList>
    </citation>
    <scope>NUCLEOTIDE SEQUENCE</scope>
</reference>
<accession>T1CEY3</accession>
<dbReference type="PANTHER" id="PTHR30050:SF4">
    <property type="entry name" value="ATP-BINDING PROTEIN RV3427C IN INSERTION SEQUENCE-RELATED"/>
    <property type="match status" value="1"/>
</dbReference>
<dbReference type="CDD" id="cd00009">
    <property type="entry name" value="AAA"/>
    <property type="match status" value="1"/>
</dbReference>
<gene>
    <name evidence="2" type="ORF">B1A_00162</name>
</gene>
<dbReference type="SUPFAM" id="SSF52540">
    <property type="entry name" value="P-loop containing nucleoside triphosphate hydrolases"/>
    <property type="match status" value="1"/>
</dbReference>
<dbReference type="PANTHER" id="PTHR30050">
    <property type="entry name" value="CHROMOSOMAL REPLICATION INITIATOR PROTEIN DNAA"/>
    <property type="match status" value="1"/>
</dbReference>
<dbReference type="Pfam" id="PF01695">
    <property type="entry name" value="IstB_IS21"/>
    <property type="match status" value="1"/>
</dbReference>
<feature type="domain" description="IstB-like ATP-binding" evidence="1">
    <location>
        <begin position="42"/>
        <end position="149"/>
    </location>
</feature>
<evidence type="ECO:0000313" key="2">
    <source>
        <dbReference type="EMBL" id="EQD81122.1"/>
    </source>
</evidence>
<protein>
    <submittedName>
        <fullName evidence="2">IstB ATP binding domain-containing protein</fullName>
    </submittedName>
</protein>
<feature type="non-terminal residue" evidence="2">
    <location>
        <position position="1"/>
    </location>
</feature>
<proteinExistence type="predicted"/>
<dbReference type="InterPro" id="IPR027417">
    <property type="entry name" value="P-loop_NTPase"/>
</dbReference>
<dbReference type="Gene3D" id="3.40.50.300">
    <property type="entry name" value="P-loop containing nucleotide triphosphate hydrolases"/>
    <property type="match status" value="1"/>
</dbReference>
<sequence>RFQNRALSSFTANTPAQRYALEFSTRYADTFDEVLKTGRCALFVGKPGTGKTHLAAGISLRIMRQHNHRVLFTTVMRAIRGIKSTWRNGSDETENEAIAHLVLPDLLILDEVGVQYGSETEGLILFDILNERYENRRPTLLLSNLGLDEVRKYRWGARV</sequence>
<organism evidence="2">
    <name type="scientific">mine drainage metagenome</name>
    <dbReference type="NCBI Taxonomy" id="410659"/>
    <lineage>
        <taxon>unclassified sequences</taxon>
        <taxon>metagenomes</taxon>
        <taxon>ecological metagenomes</taxon>
    </lineage>
</organism>
<dbReference type="GO" id="GO:0005524">
    <property type="term" value="F:ATP binding"/>
    <property type="evidence" value="ECO:0007669"/>
    <property type="project" value="InterPro"/>
</dbReference>
<comment type="caution">
    <text evidence="2">The sequence shown here is derived from an EMBL/GenBank/DDBJ whole genome shotgun (WGS) entry which is preliminary data.</text>
</comment>